<evidence type="ECO:0000313" key="2">
    <source>
        <dbReference type="Proteomes" id="UP000245622"/>
    </source>
</evidence>
<dbReference type="AlphaFoldDB" id="A0A1V1I1G4"/>
<dbReference type="KEGG" id="ril:CRIB_1360"/>
<evidence type="ECO:0000313" key="1">
    <source>
        <dbReference type="EMBL" id="CED93969.1"/>
    </source>
</evidence>
<protein>
    <submittedName>
        <fullName evidence="1">Membrane protein</fullName>
    </submittedName>
</protein>
<dbReference type="Proteomes" id="UP000245622">
    <property type="component" value="Chromosome 1"/>
</dbReference>
<organism evidence="1 2">
    <name type="scientific">Romboutsia ilealis</name>
    <dbReference type="NCBI Taxonomy" id="1115758"/>
    <lineage>
        <taxon>Bacteria</taxon>
        <taxon>Bacillati</taxon>
        <taxon>Bacillota</taxon>
        <taxon>Clostridia</taxon>
        <taxon>Peptostreptococcales</taxon>
        <taxon>Peptostreptococcaceae</taxon>
        <taxon>Romboutsia</taxon>
    </lineage>
</organism>
<gene>
    <name evidence="1" type="ORF">CRIB_1360</name>
</gene>
<reference evidence="1 2" key="1">
    <citation type="submission" date="2014-04" db="EMBL/GenBank/DDBJ databases">
        <authorList>
            <person name="Hornung B.V."/>
        </authorList>
    </citation>
    <scope>NUCLEOTIDE SEQUENCE [LARGE SCALE GENOMIC DNA]</scope>
    <source>
        <strain evidence="1 2">CRIB</strain>
    </source>
</reference>
<dbReference type="RefSeq" id="WP_180701530.1">
    <property type="nucleotide sequence ID" value="NZ_LN555523.1"/>
</dbReference>
<sequence>MQNEVESSGVFETLMVNSLQVPGVKVNRNKFLYDALSRYEHDSKKISNAISTNPIDAGIDKKTLDKVAKYTINKTTAISSGASFAAGLPGGFAMMASIPADVAQYFGMSIRLAQELAYIYGEEDLFNGTEIDDSRVRQTLIAYIGVMFGVQGASEVVRIISTQLSKTALKRLPQKALTKTFYYPIIKNIGKILSVKVTKDSFAKGVSKVIPIVGGVASGGMTFFSLRPMGKKLQECLSESKFNYDENLMKKDIETIEKFSENEGIIDVEYTDSFDEDTINNKSESILNECYREETSLEKNIDIKDELEKCKELVEQGLINEEDANKIKNELLKKYYKLD</sequence>
<name>A0A1V1I1G4_9FIRM</name>
<dbReference type="GeneID" id="82205397"/>
<accession>A0A1V1I1G4</accession>
<dbReference type="EMBL" id="LN555523">
    <property type="protein sequence ID" value="CED93969.1"/>
    <property type="molecule type" value="Genomic_DNA"/>
</dbReference>
<proteinExistence type="predicted"/>
<keyword evidence="2" id="KW-1185">Reference proteome</keyword>